<comment type="caution">
    <text evidence="1">The sequence shown here is derived from an EMBL/GenBank/DDBJ whole genome shotgun (WGS) entry which is preliminary data.</text>
</comment>
<reference evidence="1 2" key="1">
    <citation type="submission" date="2020-06" db="EMBL/GenBank/DDBJ databases">
        <title>Altererythrobacter sp. HHU K3-1.</title>
        <authorList>
            <person name="Zhang D."/>
            <person name="Xue H."/>
        </authorList>
    </citation>
    <scope>NUCLEOTIDE SEQUENCE [LARGE SCALE GENOMIC DNA]</scope>
    <source>
        <strain evidence="1 2">HHU K3-1</strain>
    </source>
</reference>
<evidence type="ECO:0000313" key="1">
    <source>
        <dbReference type="EMBL" id="NVD46141.1"/>
    </source>
</evidence>
<dbReference type="Proteomes" id="UP000561438">
    <property type="component" value="Unassembled WGS sequence"/>
</dbReference>
<gene>
    <name evidence="1" type="ORF">HUV48_14100</name>
</gene>
<keyword evidence="2" id="KW-1185">Reference proteome</keyword>
<protein>
    <submittedName>
        <fullName evidence="1">Uncharacterized protein</fullName>
    </submittedName>
</protein>
<sequence>MDDITQFKSIGWDFDFVIYQNPRSALFWDYIERNEHSQRHYIITFRTDRLFDRLWYDLEKAGCRLLPFHFRGVEGIPEQIFKAFENGRPKGMELLYWKGKMCKNLGCEVLVDDAEIYVWPGCARHNIEWLHPDMVML</sequence>
<proteinExistence type="predicted"/>
<organism evidence="1 2">
    <name type="scientific">Qipengyuania atrilutea</name>
    <dbReference type="NCBI Taxonomy" id="2744473"/>
    <lineage>
        <taxon>Bacteria</taxon>
        <taxon>Pseudomonadati</taxon>
        <taxon>Pseudomonadota</taxon>
        <taxon>Alphaproteobacteria</taxon>
        <taxon>Sphingomonadales</taxon>
        <taxon>Erythrobacteraceae</taxon>
        <taxon>Qipengyuania</taxon>
    </lineage>
</organism>
<dbReference type="AlphaFoldDB" id="A0A850H2C0"/>
<name>A0A850H2C0_9SPHN</name>
<dbReference type="RefSeq" id="WP_176268370.1">
    <property type="nucleotide sequence ID" value="NZ_JABWGV010000010.1"/>
</dbReference>
<evidence type="ECO:0000313" key="2">
    <source>
        <dbReference type="Proteomes" id="UP000561438"/>
    </source>
</evidence>
<accession>A0A850H2C0</accession>
<dbReference type="EMBL" id="JABWGV010000010">
    <property type="protein sequence ID" value="NVD46141.1"/>
    <property type="molecule type" value="Genomic_DNA"/>
</dbReference>